<keyword evidence="4" id="KW-1185">Reference proteome</keyword>
<sequence length="196" mass="21170">MYTVRCFLGVVLSLLALSLPAAADYACNARHQCPDSVGTDSFCSGFLFSSGLCYYSKCHSPYELNDADCVNVPFEGKKCECKSKLTGSNYKRKRDLEACPLMQLRCPVYHGRGGSECVDVASDIESCGGCVGLDGSGTGVDCTSIDGAESVSCIDGTCVIDECARGYKLERNRSTCTPIAGMRVQKNPLKRNFRME</sequence>
<gene>
    <name evidence="3" type="ORF">CALCODRAFT_556338</name>
</gene>
<proteinExistence type="predicted"/>
<dbReference type="PANTHER" id="PTHR35192:SF2">
    <property type="entry name" value="APPLE DOMAIN-CONTAINING PROTEIN"/>
    <property type="match status" value="1"/>
</dbReference>
<dbReference type="Pfam" id="PF21671">
    <property type="entry name" value="CPL1-like"/>
    <property type="match status" value="1"/>
</dbReference>
<organism evidence="3 4">
    <name type="scientific">Calocera cornea HHB12733</name>
    <dbReference type="NCBI Taxonomy" id="1353952"/>
    <lineage>
        <taxon>Eukaryota</taxon>
        <taxon>Fungi</taxon>
        <taxon>Dikarya</taxon>
        <taxon>Basidiomycota</taxon>
        <taxon>Agaricomycotina</taxon>
        <taxon>Dacrymycetes</taxon>
        <taxon>Dacrymycetales</taxon>
        <taxon>Dacrymycetaceae</taxon>
        <taxon>Calocera</taxon>
    </lineage>
</organism>
<dbReference type="AlphaFoldDB" id="A0A165EW46"/>
<name>A0A165EW46_9BASI</name>
<evidence type="ECO:0000259" key="2">
    <source>
        <dbReference type="Pfam" id="PF21671"/>
    </source>
</evidence>
<protein>
    <recommendedName>
        <fullName evidence="2">Protein CPL1-like domain-containing protein</fullName>
    </recommendedName>
</protein>
<keyword evidence="1" id="KW-0732">Signal</keyword>
<feature type="signal peptide" evidence="1">
    <location>
        <begin position="1"/>
        <end position="23"/>
    </location>
</feature>
<accession>A0A165EW46</accession>
<dbReference type="InParanoid" id="A0A165EW46"/>
<dbReference type="InterPro" id="IPR048661">
    <property type="entry name" value="CPL1-like"/>
</dbReference>
<evidence type="ECO:0000313" key="3">
    <source>
        <dbReference type="EMBL" id="KZT55641.1"/>
    </source>
</evidence>
<dbReference type="Proteomes" id="UP000076842">
    <property type="component" value="Unassembled WGS sequence"/>
</dbReference>
<reference evidence="3 4" key="1">
    <citation type="journal article" date="2016" name="Mol. Biol. Evol.">
        <title>Comparative Genomics of Early-Diverging Mushroom-Forming Fungi Provides Insights into the Origins of Lignocellulose Decay Capabilities.</title>
        <authorList>
            <person name="Nagy L.G."/>
            <person name="Riley R."/>
            <person name="Tritt A."/>
            <person name="Adam C."/>
            <person name="Daum C."/>
            <person name="Floudas D."/>
            <person name="Sun H."/>
            <person name="Yadav J.S."/>
            <person name="Pangilinan J."/>
            <person name="Larsson K.H."/>
            <person name="Matsuura K."/>
            <person name="Barry K."/>
            <person name="Labutti K."/>
            <person name="Kuo R."/>
            <person name="Ohm R.A."/>
            <person name="Bhattacharya S.S."/>
            <person name="Shirouzu T."/>
            <person name="Yoshinaga Y."/>
            <person name="Martin F.M."/>
            <person name="Grigoriev I.V."/>
            <person name="Hibbett D.S."/>
        </authorList>
    </citation>
    <scope>NUCLEOTIDE SEQUENCE [LARGE SCALE GENOMIC DNA]</scope>
    <source>
        <strain evidence="3 4">HHB12733</strain>
    </source>
</reference>
<evidence type="ECO:0000313" key="4">
    <source>
        <dbReference type="Proteomes" id="UP000076842"/>
    </source>
</evidence>
<dbReference type="InterPro" id="IPR038955">
    <property type="entry name" value="PriA/CPL1_fungi"/>
</dbReference>
<dbReference type="OrthoDB" id="439917at2759"/>
<dbReference type="PANTHER" id="PTHR35192">
    <property type="entry name" value="PROTEIN, PUTATIVE-RELATED"/>
    <property type="match status" value="1"/>
</dbReference>
<dbReference type="EMBL" id="KV423991">
    <property type="protein sequence ID" value="KZT55641.1"/>
    <property type="molecule type" value="Genomic_DNA"/>
</dbReference>
<feature type="domain" description="Protein CPL1-like" evidence="2">
    <location>
        <begin position="116"/>
        <end position="176"/>
    </location>
</feature>
<evidence type="ECO:0000256" key="1">
    <source>
        <dbReference type="SAM" id="SignalP"/>
    </source>
</evidence>
<feature type="chain" id="PRO_5007857439" description="Protein CPL1-like domain-containing protein" evidence="1">
    <location>
        <begin position="24"/>
        <end position="196"/>
    </location>
</feature>